<name>A0ABW8N454_9MICC</name>
<evidence type="ECO:0000313" key="2">
    <source>
        <dbReference type="Proteomes" id="UP001620520"/>
    </source>
</evidence>
<comment type="caution">
    <text evidence="1">The sequence shown here is derived from an EMBL/GenBank/DDBJ whole genome shotgun (WGS) entry which is preliminary data.</text>
</comment>
<keyword evidence="2" id="KW-1185">Reference proteome</keyword>
<evidence type="ECO:0008006" key="3">
    <source>
        <dbReference type="Google" id="ProtNLM"/>
    </source>
</evidence>
<sequence length="380" mass="41924">MGTHAWTNWEAYSAGKAERENVDDELHSDRSFIGGPVSFGPYKLSIVIRNNSLIGPAVILSGAVHADLTPQIVQDGALVPPDSNSYHGGTMSDEIAALISLALGVRLRVAGTRRLSGIHEPGLDQHPIYLDVPRLAHPGPTGREQLPSAMARPSDLRDLSRLETFYRLSETDQVELIRAARAYSTAVWWANEDANQAWLQLVTAVEIAAKHRQRSSVSATDLLEDMWPEVWRDLALADKEIRQNVAKELAPLVRSARAFRDFLTDCAPPPPAQRPEHSSLDWSGMRRHAKVIYEHRSKALHAGKPFPMPMQDPPSVESAGAVQEVPWGLNAGGLGGVWDASEFPMLLQTFEHIARGALLTWWDELPVQAPDCRTNCRLSS</sequence>
<protein>
    <recommendedName>
        <fullName evidence="3">Apea-like HEPN domain-containing protein</fullName>
    </recommendedName>
</protein>
<gene>
    <name evidence="1" type="ORF">ABIA52_000679</name>
</gene>
<proteinExistence type="predicted"/>
<reference evidence="1 2" key="1">
    <citation type="submission" date="2024-10" db="EMBL/GenBank/DDBJ databases">
        <title>Novel secondary metabolite-producing bacteria for plant disease control.</title>
        <authorList>
            <person name="Chevrette M."/>
        </authorList>
    </citation>
    <scope>NUCLEOTIDE SEQUENCE [LARGE SCALE GENOMIC DNA]</scope>
    <source>
        <strain evidence="1 2">J30 TE3557</strain>
    </source>
</reference>
<accession>A0ABW8N454</accession>
<dbReference type="Proteomes" id="UP001620520">
    <property type="component" value="Unassembled WGS sequence"/>
</dbReference>
<organism evidence="1 2">
    <name type="scientific">Paenarthrobacter histidinolovorans</name>
    <dbReference type="NCBI Taxonomy" id="43664"/>
    <lineage>
        <taxon>Bacteria</taxon>
        <taxon>Bacillati</taxon>
        <taxon>Actinomycetota</taxon>
        <taxon>Actinomycetes</taxon>
        <taxon>Micrococcales</taxon>
        <taxon>Micrococcaceae</taxon>
        <taxon>Paenarthrobacter</taxon>
    </lineage>
</organism>
<dbReference type="EMBL" id="JBIYEW010000003">
    <property type="protein sequence ID" value="MFK4637790.1"/>
    <property type="molecule type" value="Genomic_DNA"/>
</dbReference>
<evidence type="ECO:0000313" key="1">
    <source>
        <dbReference type="EMBL" id="MFK4637790.1"/>
    </source>
</evidence>